<protein>
    <submittedName>
        <fullName evidence="2">Uncharacterized protein</fullName>
    </submittedName>
</protein>
<sequence length="283" mass="29802">MNVSATSSSALLDARLWSELSPWRISAAWSLAAAALVVGIGEVSQSVSPQTLVLLFLLVDPLWGNIWGGLATPETLPHITLTVQHRRPWLPYLVMGSPAARVLGMHGPGVLAISARAWLPGVAVALAAAAAIGMPAVWATLVVLGLAVTAWLQRYVALVPASVLHSLVVVAAPWFMGLTLFGLDPWSGLRWALILLWTLHVWGANSSLDNPGALRGLAGMAVAQAGIALLLIFGQAPLSLAVLCILWLATWVAVYRGQPLQNVQASWTAALLVSAAAMTQTVF</sequence>
<evidence type="ECO:0000256" key="1">
    <source>
        <dbReference type="SAM" id="Phobius"/>
    </source>
</evidence>
<keyword evidence="1" id="KW-0472">Membrane</keyword>
<feature type="transmembrane region" description="Helical" evidence="1">
    <location>
        <begin position="155"/>
        <end position="176"/>
    </location>
</feature>
<feature type="transmembrane region" description="Helical" evidence="1">
    <location>
        <begin position="188"/>
        <end position="205"/>
    </location>
</feature>
<accession>A0A6B1D7G6</accession>
<gene>
    <name evidence="2" type="ORF">F4X14_11095</name>
</gene>
<reference evidence="2" key="1">
    <citation type="submission" date="2019-09" db="EMBL/GenBank/DDBJ databases">
        <title>Characterisation of the sponge microbiome using genome-centric metagenomics.</title>
        <authorList>
            <person name="Engelberts J.P."/>
            <person name="Robbins S.J."/>
            <person name="De Goeij J.M."/>
            <person name="Aranda M."/>
            <person name="Bell S.C."/>
            <person name="Webster N.S."/>
        </authorList>
    </citation>
    <scope>NUCLEOTIDE SEQUENCE</scope>
    <source>
        <strain evidence="2">SB0661_bin_32</strain>
    </source>
</reference>
<feature type="transmembrane region" description="Helical" evidence="1">
    <location>
        <begin position="118"/>
        <end position="148"/>
    </location>
</feature>
<name>A0A6B1D7G6_9CHLR</name>
<feature type="transmembrane region" description="Helical" evidence="1">
    <location>
        <begin position="212"/>
        <end position="232"/>
    </location>
</feature>
<comment type="caution">
    <text evidence="2">The sequence shown here is derived from an EMBL/GenBank/DDBJ whole genome shotgun (WGS) entry which is preliminary data.</text>
</comment>
<evidence type="ECO:0000313" key="2">
    <source>
        <dbReference type="EMBL" id="MYC95506.1"/>
    </source>
</evidence>
<keyword evidence="1" id="KW-1133">Transmembrane helix</keyword>
<feature type="transmembrane region" description="Helical" evidence="1">
    <location>
        <begin position="20"/>
        <end position="40"/>
    </location>
</feature>
<organism evidence="2">
    <name type="scientific">Caldilineaceae bacterium SB0661_bin_32</name>
    <dbReference type="NCBI Taxonomy" id="2605255"/>
    <lineage>
        <taxon>Bacteria</taxon>
        <taxon>Bacillati</taxon>
        <taxon>Chloroflexota</taxon>
        <taxon>Caldilineae</taxon>
        <taxon>Caldilineales</taxon>
        <taxon>Caldilineaceae</taxon>
    </lineage>
</organism>
<proteinExistence type="predicted"/>
<feature type="transmembrane region" description="Helical" evidence="1">
    <location>
        <begin position="238"/>
        <end position="255"/>
    </location>
</feature>
<feature type="transmembrane region" description="Helical" evidence="1">
    <location>
        <begin position="52"/>
        <end position="70"/>
    </location>
</feature>
<dbReference type="EMBL" id="VXMH01000058">
    <property type="protein sequence ID" value="MYC95506.1"/>
    <property type="molecule type" value="Genomic_DNA"/>
</dbReference>
<dbReference type="AlphaFoldDB" id="A0A6B1D7G6"/>
<keyword evidence="1" id="KW-0812">Transmembrane</keyword>